<dbReference type="AlphaFoldDB" id="A0A098BFI2"/>
<evidence type="ECO:0008006" key="5">
    <source>
        <dbReference type="Google" id="ProtNLM"/>
    </source>
</evidence>
<evidence type="ECO:0000256" key="2">
    <source>
        <dbReference type="SAM" id="SignalP"/>
    </source>
</evidence>
<proteinExistence type="predicted"/>
<accession>A0A098BFI2</accession>
<feature type="signal peptide" evidence="2">
    <location>
        <begin position="1"/>
        <end position="36"/>
    </location>
</feature>
<feature type="region of interest" description="Disordered" evidence="1">
    <location>
        <begin position="37"/>
        <end position="80"/>
    </location>
</feature>
<dbReference type="RefSeq" id="WP_269572153.1">
    <property type="nucleotide sequence ID" value="NZ_JAPWIU010000026.1"/>
</dbReference>
<evidence type="ECO:0000313" key="4">
    <source>
        <dbReference type="Proteomes" id="UP000042997"/>
    </source>
</evidence>
<keyword evidence="2" id="KW-0732">Signal</keyword>
<protein>
    <recommendedName>
        <fullName evidence="5">Insoluble domain protein</fullName>
    </recommendedName>
</protein>
<reference evidence="3 4" key="1">
    <citation type="journal article" date="2014" name="Genome Announc.">
        <title>Draft Genome Sequence of Propane- and Butane-Oxidizing Actinobacterium Rhodococcus ruber IEGM 231.</title>
        <authorList>
            <person name="Ivshina I.B."/>
            <person name="Kuyukina M.S."/>
            <person name="Krivoruchko A.V."/>
            <person name="Barbe V."/>
            <person name="Fischer C."/>
        </authorList>
    </citation>
    <scope>NUCLEOTIDE SEQUENCE [LARGE SCALE GENOMIC DNA]</scope>
</reference>
<evidence type="ECO:0000256" key="1">
    <source>
        <dbReference type="SAM" id="MobiDB-lite"/>
    </source>
</evidence>
<sequence length="409" mass="39494">MSRHRRCGAASAVLSTATLAPAAAGLVIALAPTAAAAPADTSGGGQAGITSTPESGGGGQAGITSTPPAPAPEPAPVQDNEAEYWVPVPVQYRGETRPLPGYDYETGIYEAEYSSAPAPIDPGRLHLPVAVQPTAPIQAPPKMIRAGRLLFEQPNWVSDPDAEDVNRNTAAIEAMVTDGYRSVGIETTEAERLAAAQVAGGAVGALGGAAAVGVPAAVTGGLIGGTIGGHLGMGAGSVLVPGIGWVPGGVAGTAAGAGIGAAVAGVPAAVVGAVGGGALGVAAGTVYGAGADASPIDVEVPDVDQESITDQVASTLTEWQAEPATAPVAAAVTQFVTADAPALDAQARAVVAAQPGGEQVIEQVDGTLGSFFEDATPGLASRLISEAVGGGVAAGAPAQADAAEPTLGA</sequence>
<dbReference type="EMBL" id="CCSD01000039">
    <property type="protein sequence ID" value="CDZ87503.1"/>
    <property type="molecule type" value="Genomic_DNA"/>
</dbReference>
<name>A0A098BFI2_9NOCA</name>
<dbReference type="Proteomes" id="UP000042997">
    <property type="component" value="Unassembled WGS sequence"/>
</dbReference>
<feature type="chain" id="PRO_5001933022" description="Insoluble domain protein" evidence="2">
    <location>
        <begin position="37"/>
        <end position="409"/>
    </location>
</feature>
<evidence type="ECO:0000313" key="3">
    <source>
        <dbReference type="EMBL" id="CDZ87503.1"/>
    </source>
</evidence>
<organism evidence="3 4">
    <name type="scientific">Rhodococcus ruber</name>
    <dbReference type="NCBI Taxonomy" id="1830"/>
    <lineage>
        <taxon>Bacteria</taxon>
        <taxon>Bacillati</taxon>
        <taxon>Actinomycetota</taxon>
        <taxon>Actinomycetes</taxon>
        <taxon>Mycobacteriales</taxon>
        <taxon>Nocardiaceae</taxon>
        <taxon>Rhodococcus</taxon>
    </lineage>
</organism>
<gene>
    <name evidence="3" type="ORF">RHRU231_30031</name>
</gene>